<evidence type="ECO:0000256" key="8">
    <source>
        <dbReference type="ARBA" id="ARBA00022741"/>
    </source>
</evidence>
<dbReference type="Proteomes" id="UP000319578">
    <property type="component" value="Unassembled WGS sequence"/>
</dbReference>
<evidence type="ECO:0000256" key="15">
    <source>
        <dbReference type="ARBA" id="ARBA00037219"/>
    </source>
</evidence>
<evidence type="ECO:0000256" key="17">
    <source>
        <dbReference type="SAM" id="Phobius"/>
    </source>
</evidence>
<keyword evidence="4" id="KW-1003">Cell membrane</keyword>
<proteinExistence type="predicted"/>
<evidence type="ECO:0000256" key="2">
    <source>
        <dbReference type="ARBA" id="ARBA00004651"/>
    </source>
</evidence>
<dbReference type="Proteomes" id="UP000036834">
    <property type="component" value="Unassembled WGS sequence"/>
</dbReference>
<feature type="domain" description="HAMP" evidence="19">
    <location>
        <begin position="171"/>
        <end position="223"/>
    </location>
</feature>
<dbReference type="InterPro" id="IPR004358">
    <property type="entry name" value="Sig_transdc_His_kin-like_C"/>
</dbReference>
<evidence type="ECO:0000256" key="16">
    <source>
        <dbReference type="ARBA" id="ARBA00040841"/>
    </source>
</evidence>
<evidence type="ECO:0000256" key="3">
    <source>
        <dbReference type="ARBA" id="ARBA00012438"/>
    </source>
</evidence>
<evidence type="ECO:0000256" key="7">
    <source>
        <dbReference type="ARBA" id="ARBA00022692"/>
    </source>
</evidence>
<dbReference type="FunFam" id="1.10.287.130:FF:000001">
    <property type="entry name" value="Two-component sensor histidine kinase"/>
    <property type="match status" value="1"/>
</dbReference>
<dbReference type="CDD" id="cd00082">
    <property type="entry name" value="HisKA"/>
    <property type="match status" value="1"/>
</dbReference>
<protein>
    <recommendedName>
        <fullName evidence="16">Heme sensor protein HssS</fullName>
        <ecNumber evidence="3">2.7.13.3</ecNumber>
    </recommendedName>
</protein>
<dbReference type="InterPro" id="IPR050398">
    <property type="entry name" value="HssS/ArlS-like"/>
</dbReference>
<dbReference type="AlphaFoldDB" id="A0A0K9YR95"/>
<evidence type="ECO:0000259" key="18">
    <source>
        <dbReference type="PROSITE" id="PS50109"/>
    </source>
</evidence>
<dbReference type="Gene3D" id="6.10.340.10">
    <property type="match status" value="1"/>
</dbReference>
<evidence type="ECO:0000259" key="19">
    <source>
        <dbReference type="PROSITE" id="PS50885"/>
    </source>
</evidence>
<dbReference type="Pfam" id="PF02518">
    <property type="entry name" value="HATPase_c"/>
    <property type="match status" value="1"/>
</dbReference>
<dbReference type="SMART" id="SM00387">
    <property type="entry name" value="HATPase_c"/>
    <property type="match status" value="1"/>
</dbReference>
<evidence type="ECO:0000256" key="1">
    <source>
        <dbReference type="ARBA" id="ARBA00000085"/>
    </source>
</evidence>
<dbReference type="InterPro" id="IPR036890">
    <property type="entry name" value="HATPase_C_sf"/>
</dbReference>
<gene>
    <name evidence="21" type="ORF">ADS79_17705</name>
    <name evidence="20" type="ORF">BRE01_35230</name>
</gene>
<dbReference type="InterPro" id="IPR003594">
    <property type="entry name" value="HATPase_dom"/>
</dbReference>
<keyword evidence="8" id="KW-0547">Nucleotide-binding</keyword>
<dbReference type="CDD" id="cd00075">
    <property type="entry name" value="HATPase"/>
    <property type="match status" value="1"/>
</dbReference>
<keyword evidence="12" id="KW-0902">Two-component regulatory system</keyword>
<sequence>MIKTLYVRLVLTFLAAIVIAILFSSLISLALYEKELDQLQRNEMISIGENILRVYEQTSFPDLHTFTKNIEALTSNPVLLYNATGRLITEDRKHTTIPLETVQKVLTGQTYLPSENADLEFIGMPLSVKEQPYALFLLPSSKNEETILWLFFTVLLLVLIIGSICILIAARYLVKPLKALTQATKQLARGKFDVHLNIKRSDELGGLAQSFSQMAGELKQLEQMRQDFVSNVSHEIQTPLTSIAGFAKALKYEHLVAKENRDYYLDIILAESERLSRLSDQLLRLVSLESSHHPFEATTFHLDEQIRQVVVNCEPLWSAKNIRIDLKLPAPVKITADEDQLNQVWMNLLGNSIKYTPDGGRISIVLMQAADEYAVTIADTGIGITPEDLSQIFIRFYKTDRSRSSKGNGLGLAIVKQIITNHHGSIEAKSTIGQGTTITVSLPADCIIFK</sequence>
<evidence type="ECO:0000313" key="21">
    <source>
        <dbReference type="EMBL" id="KNB70710.1"/>
    </source>
</evidence>
<keyword evidence="5" id="KW-0597">Phosphoprotein</keyword>
<keyword evidence="13" id="KW-0843">Virulence</keyword>
<dbReference type="CDD" id="cd06225">
    <property type="entry name" value="HAMP"/>
    <property type="match status" value="1"/>
</dbReference>
<dbReference type="SMART" id="SM00388">
    <property type="entry name" value="HisKA"/>
    <property type="match status" value="1"/>
</dbReference>
<accession>A0A0K9YR95</accession>
<keyword evidence="23" id="KW-1185">Reference proteome</keyword>
<keyword evidence="7 17" id="KW-0812">Transmembrane</keyword>
<dbReference type="FunFam" id="3.30.565.10:FF:000006">
    <property type="entry name" value="Sensor histidine kinase WalK"/>
    <property type="match status" value="1"/>
</dbReference>
<dbReference type="SUPFAM" id="SSF158472">
    <property type="entry name" value="HAMP domain-like"/>
    <property type="match status" value="1"/>
</dbReference>
<dbReference type="InterPro" id="IPR036097">
    <property type="entry name" value="HisK_dim/P_sf"/>
</dbReference>
<evidence type="ECO:0000313" key="23">
    <source>
        <dbReference type="Proteomes" id="UP000319578"/>
    </source>
</evidence>
<evidence type="ECO:0000256" key="10">
    <source>
        <dbReference type="ARBA" id="ARBA00022840"/>
    </source>
</evidence>
<feature type="domain" description="Histidine kinase" evidence="18">
    <location>
        <begin position="231"/>
        <end position="446"/>
    </location>
</feature>
<dbReference type="SMART" id="SM00304">
    <property type="entry name" value="HAMP"/>
    <property type="match status" value="1"/>
</dbReference>
<reference evidence="21" key="2">
    <citation type="submission" date="2015-07" db="EMBL/GenBank/DDBJ databases">
        <title>MeaNS - Measles Nucleotide Surveillance Program.</title>
        <authorList>
            <person name="Tran T."/>
            <person name="Druce J."/>
        </authorList>
    </citation>
    <scope>NUCLEOTIDE SEQUENCE</scope>
    <source>
        <strain evidence="21">DSM 9887</strain>
    </source>
</reference>
<evidence type="ECO:0000256" key="11">
    <source>
        <dbReference type="ARBA" id="ARBA00022989"/>
    </source>
</evidence>
<keyword evidence="10" id="KW-0067">ATP-binding</keyword>
<dbReference type="Gene3D" id="3.30.565.10">
    <property type="entry name" value="Histidine kinase-like ATPase, C-terminal domain"/>
    <property type="match status" value="1"/>
</dbReference>
<comment type="catalytic activity">
    <reaction evidence="1">
        <text>ATP + protein L-histidine = ADP + protein N-phospho-L-histidine.</text>
        <dbReference type="EC" id="2.7.13.3"/>
    </reaction>
</comment>
<dbReference type="EMBL" id="BJON01000014">
    <property type="protein sequence ID" value="GED69821.1"/>
    <property type="molecule type" value="Genomic_DNA"/>
</dbReference>
<keyword evidence="11 17" id="KW-1133">Transmembrane helix</keyword>
<evidence type="ECO:0000256" key="6">
    <source>
        <dbReference type="ARBA" id="ARBA00022679"/>
    </source>
</evidence>
<feature type="transmembrane region" description="Helical" evidence="17">
    <location>
        <begin position="6"/>
        <end position="32"/>
    </location>
</feature>
<name>A0A0K9YR95_9BACL</name>
<keyword evidence="14 17" id="KW-0472">Membrane</keyword>
<evidence type="ECO:0000256" key="12">
    <source>
        <dbReference type="ARBA" id="ARBA00023012"/>
    </source>
</evidence>
<dbReference type="EC" id="2.7.13.3" evidence="3"/>
<evidence type="ECO:0000313" key="20">
    <source>
        <dbReference type="EMBL" id="GED69821.1"/>
    </source>
</evidence>
<dbReference type="GO" id="GO:0005886">
    <property type="term" value="C:plasma membrane"/>
    <property type="evidence" value="ECO:0007669"/>
    <property type="project" value="UniProtKB-SubCell"/>
</dbReference>
<dbReference type="STRING" id="54915.ADS79_17705"/>
<dbReference type="SUPFAM" id="SSF47384">
    <property type="entry name" value="Homodimeric domain of signal transducing histidine kinase"/>
    <property type="match status" value="1"/>
</dbReference>
<dbReference type="PRINTS" id="PR00344">
    <property type="entry name" value="BCTRLSENSOR"/>
</dbReference>
<dbReference type="OrthoDB" id="9813151at2"/>
<reference evidence="20 23" key="3">
    <citation type="submission" date="2019-06" db="EMBL/GenBank/DDBJ databases">
        <title>Whole genome shotgun sequence of Brevibacillus reuszeri NBRC 15719.</title>
        <authorList>
            <person name="Hosoyama A."/>
            <person name="Uohara A."/>
            <person name="Ohji S."/>
            <person name="Ichikawa N."/>
        </authorList>
    </citation>
    <scope>NUCLEOTIDE SEQUENCE [LARGE SCALE GENOMIC DNA]</scope>
    <source>
        <strain evidence="20 23">NBRC 15719</strain>
    </source>
</reference>
<keyword evidence="9 20" id="KW-0418">Kinase</keyword>
<dbReference type="InterPro" id="IPR003660">
    <property type="entry name" value="HAMP_dom"/>
</dbReference>
<comment type="caution">
    <text evidence="21">The sequence shown here is derived from an EMBL/GenBank/DDBJ whole genome shotgun (WGS) entry which is preliminary data.</text>
</comment>
<dbReference type="InterPro" id="IPR003661">
    <property type="entry name" value="HisK_dim/P_dom"/>
</dbReference>
<dbReference type="SUPFAM" id="SSF55874">
    <property type="entry name" value="ATPase domain of HSP90 chaperone/DNA topoisomerase II/histidine kinase"/>
    <property type="match status" value="1"/>
</dbReference>
<dbReference type="GO" id="GO:0005524">
    <property type="term" value="F:ATP binding"/>
    <property type="evidence" value="ECO:0007669"/>
    <property type="project" value="UniProtKB-KW"/>
</dbReference>
<organism evidence="21 22">
    <name type="scientific">Brevibacillus reuszeri</name>
    <dbReference type="NCBI Taxonomy" id="54915"/>
    <lineage>
        <taxon>Bacteria</taxon>
        <taxon>Bacillati</taxon>
        <taxon>Bacillota</taxon>
        <taxon>Bacilli</taxon>
        <taxon>Bacillales</taxon>
        <taxon>Paenibacillaceae</taxon>
        <taxon>Brevibacillus</taxon>
    </lineage>
</organism>
<dbReference type="PATRIC" id="fig|54915.3.peg.2619"/>
<feature type="transmembrane region" description="Helical" evidence="17">
    <location>
        <begin position="147"/>
        <end position="174"/>
    </location>
</feature>
<evidence type="ECO:0000256" key="13">
    <source>
        <dbReference type="ARBA" id="ARBA00023026"/>
    </source>
</evidence>
<dbReference type="RefSeq" id="WP_049739727.1">
    <property type="nucleotide sequence ID" value="NZ_BJON01000014.1"/>
</dbReference>
<keyword evidence="6" id="KW-0808">Transferase</keyword>
<comment type="function">
    <text evidence="15">Member of the two-component regulatory system HssS/HssR involved in intracellular heme homeostasis and tempering of staphylococcal virulence. HssS functions as a heme sensor histidine kinase which is autophosphorylated at a histidine residue and transfers its phosphate group to an aspartate residue of HssR. HssR/HssS activates the expression of hrtAB, an efflux pump, in response to extracellular heme, hemin, hemoglobin or blood.</text>
</comment>
<evidence type="ECO:0000256" key="4">
    <source>
        <dbReference type="ARBA" id="ARBA00022475"/>
    </source>
</evidence>
<dbReference type="EMBL" id="LGIQ01000009">
    <property type="protein sequence ID" value="KNB70710.1"/>
    <property type="molecule type" value="Genomic_DNA"/>
</dbReference>
<reference evidence="22" key="1">
    <citation type="submission" date="2015-07" db="EMBL/GenBank/DDBJ databases">
        <title>Genome sequencing project for genomic taxonomy and phylogenomics of Bacillus-like bacteria.</title>
        <authorList>
            <person name="Liu B."/>
            <person name="Wang J."/>
            <person name="Zhu Y."/>
            <person name="Liu G."/>
            <person name="Chen Q."/>
            <person name="Chen Z."/>
            <person name="Lan J."/>
            <person name="Che J."/>
            <person name="Ge C."/>
            <person name="Shi H."/>
            <person name="Pan Z."/>
            <person name="Liu X."/>
        </authorList>
    </citation>
    <scope>NUCLEOTIDE SEQUENCE [LARGE SCALE GENOMIC DNA]</scope>
    <source>
        <strain evidence="22">DSM 9887</strain>
    </source>
</reference>
<dbReference type="PROSITE" id="PS50109">
    <property type="entry name" value="HIS_KIN"/>
    <property type="match status" value="1"/>
</dbReference>
<evidence type="ECO:0000313" key="22">
    <source>
        <dbReference type="Proteomes" id="UP000036834"/>
    </source>
</evidence>
<dbReference type="Pfam" id="PF00512">
    <property type="entry name" value="HisKA"/>
    <property type="match status" value="1"/>
</dbReference>
<dbReference type="GO" id="GO:0000155">
    <property type="term" value="F:phosphorelay sensor kinase activity"/>
    <property type="evidence" value="ECO:0007669"/>
    <property type="project" value="InterPro"/>
</dbReference>
<dbReference type="InterPro" id="IPR005467">
    <property type="entry name" value="His_kinase_dom"/>
</dbReference>
<dbReference type="PANTHER" id="PTHR45528:SF11">
    <property type="entry name" value="HISTIDINE KINASE"/>
    <property type="match status" value="1"/>
</dbReference>
<evidence type="ECO:0000256" key="14">
    <source>
        <dbReference type="ARBA" id="ARBA00023136"/>
    </source>
</evidence>
<dbReference type="Gene3D" id="1.10.287.130">
    <property type="match status" value="1"/>
</dbReference>
<dbReference type="PANTHER" id="PTHR45528">
    <property type="entry name" value="SENSOR HISTIDINE KINASE CPXA"/>
    <property type="match status" value="1"/>
</dbReference>
<comment type="subcellular location">
    <subcellularLocation>
        <location evidence="2">Cell membrane</location>
        <topology evidence="2">Multi-pass membrane protein</topology>
    </subcellularLocation>
</comment>
<evidence type="ECO:0000256" key="5">
    <source>
        <dbReference type="ARBA" id="ARBA00022553"/>
    </source>
</evidence>
<evidence type="ECO:0000256" key="9">
    <source>
        <dbReference type="ARBA" id="ARBA00022777"/>
    </source>
</evidence>
<dbReference type="Pfam" id="PF00672">
    <property type="entry name" value="HAMP"/>
    <property type="match status" value="1"/>
</dbReference>
<dbReference type="PROSITE" id="PS50885">
    <property type="entry name" value="HAMP"/>
    <property type="match status" value="1"/>
</dbReference>